<dbReference type="PANTHER" id="PTHR30093">
    <property type="entry name" value="GENERAL SECRETION PATHWAY PROTEIN G"/>
    <property type="match status" value="1"/>
</dbReference>
<keyword evidence="1" id="KW-0488">Methylation</keyword>
<accession>A0A382DWT6</accession>
<dbReference type="PROSITE" id="PS00409">
    <property type="entry name" value="PROKAR_NTER_METHYL"/>
    <property type="match status" value="1"/>
</dbReference>
<sequence length="166" mass="17959">SSGFSLIELMIVVAIIGILATVGIPQYQNYVARTQVAEGLSLLTVVRTAVTEYYSVHGELPPTLGSPASMHKLLGLPESIKGDYVKSVEVWKTGKWAAILFNETSDAIGNSLPLPHSGIAGKTFYLIPDDSTGQLIWKCYCRVRLNKQCNGGQETILGKYLPSACK</sequence>
<dbReference type="InterPro" id="IPR045584">
    <property type="entry name" value="Pilin-like"/>
</dbReference>
<evidence type="ECO:0000256" key="1">
    <source>
        <dbReference type="ARBA" id="ARBA00022481"/>
    </source>
</evidence>
<dbReference type="GO" id="GO:0007155">
    <property type="term" value="P:cell adhesion"/>
    <property type="evidence" value="ECO:0007669"/>
    <property type="project" value="InterPro"/>
</dbReference>
<dbReference type="Pfam" id="PF07963">
    <property type="entry name" value="N_methyl"/>
    <property type="match status" value="1"/>
</dbReference>
<dbReference type="InterPro" id="IPR001082">
    <property type="entry name" value="Pilin"/>
</dbReference>
<reference evidence="3" key="1">
    <citation type="submission" date="2018-05" db="EMBL/GenBank/DDBJ databases">
        <authorList>
            <person name="Lanie J.A."/>
            <person name="Ng W.-L."/>
            <person name="Kazmierczak K.M."/>
            <person name="Andrzejewski T.M."/>
            <person name="Davidsen T.M."/>
            <person name="Wayne K.J."/>
            <person name="Tettelin H."/>
            <person name="Glass J.I."/>
            <person name="Rusch D."/>
            <person name="Podicherti R."/>
            <person name="Tsui H.-C.T."/>
            <person name="Winkler M.E."/>
        </authorList>
    </citation>
    <scope>NUCLEOTIDE SEQUENCE</scope>
</reference>
<gene>
    <name evidence="3" type="ORF">METZ01_LOCUS195722</name>
</gene>
<dbReference type="Pfam" id="PF00114">
    <property type="entry name" value="Pilin"/>
    <property type="match status" value="1"/>
</dbReference>
<feature type="non-terminal residue" evidence="3">
    <location>
        <position position="1"/>
    </location>
</feature>
<dbReference type="AlphaFoldDB" id="A0A382DWT6"/>
<dbReference type="GO" id="GO:0044096">
    <property type="term" value="C:type IV pilus"/>
    <property type="evidence" value="ECO:0007669"/>
    <property type="project" value="TreeGrafter"/>
</dbReference>
<dbReference type="EMBL" id="UINC01041506">
    <property type="protein sequence ID" value="SVB42868.1"/>
    <property type="molecule type" value="Genomic_DNA"/>
</dbReference>
<proteinExistence type="predicted"/>
<dbReference type="PANTHER" id="PTHR30093:SF34">
    <property type="entry name" value="PREPILIN PEPTIDASE-DEPENDENT PROTEIN D"/>
    <property type="match status" value="1"/>
</dbReference>
<dbReference type="SUPFAM" id="SSF54523">
    <property type="entry name" value="Pili subunits"/>
    <property type="match status" value="1"/>
</dbReference>
<keyword evidence="2" id="KW-0812">Transmembrane</keyword>
<dbReference type="GO" id="GO:0043107">
    <property type="term" value="P:type IV pilus-dependent motility"/>
    <property type="evidence" value="ECO:0007669"/>
    <property type="project" value="TreeGrafter"/>
</dbReference>
<organism evidence="3">
    <name type="scientific">marine metagenome</name>
    <dbReference type="NCBI Taxonomy" id="408172"/>
    <lineage>
        <taxon>unclassified sequences</taxon>
        <taxon>metagenomes</taxon>
        <taxon>ecological metagenomes</taxon>
    </lineage>
</organism>
<keyword evidence="2" id="KW-1133">Transmembrane helix</keyword>
<feature type="transmembrane region" description="Helical" evidence="2">
    <location>
        <begin position="6"/>
        <end position="24"/>
    </location>
</feature>
<dbReference type="Gene3D" id="3.30.700.10">
    <property type="entry name" value="Glycoprotein, Type 4 Pilin"/>
    <property type="match status" value="1"/>
</dbReference>
<dbReference type="InterPro" id="IPR012902">
    <property type="entry name" value="N_methyl_site"/>
</dbReference>
<dbReference type="NCBIfam" id="TIGR02532">
    <property type="entry name" value="IV_pilin_GFxxxE"/>
    <property type="match status" value="1"/>
</dbReference>
<keyword evidence="2" id="KW-0472">Membrane</keyword>
<evidence type="ECO:0000256" key="2">
    <source>
        <dbReference type="SAM" id="Phobius"/>
    </source>
</evidence>
<evidence type="ECO:0000313" key="3">
    <source>
        <dbReference type="EMBL" id="SVB42868.1"/>
    </source>
</evidence>
<protein>
    <submittedName>
        <fullName evidence="3">Uncharacterized protein</fullName>
    </submittedName>
</protein>
<name>A0A382DWT6_9ZZZZ</name>